<dbReference type="Proteomes" id="UP000324101">
    <property type="component" value="Chromosome"/>
</dbReference>
<dbReference type="RefSeq" id="WP_150257253.1">
    <property type="nucleotide sequence ID" value="NZ_CP029189.1"/>
</dbReference>
<feature type="signal peptide" evidence="1">
    <location>
        <begin position="1"/>
        <end position="26"/>
    </location>
</feature>
<dbReference type="OrthoDB" id="4800194at2"/>
<evidence type="ECO:0008006" key="4">
    <source>
        <dbReference type="Google" id="ProtNLM"/>
    </source>
</evidence>
<gene>
    <name evidence="2" type="ORF">DEJ51_09805</name>
</gene>
<feature type="chain" id="PRO_5039693821" description="Lipoprotein" evidence="1">
    <location>
        <begin position="27"/>
        <end position="288"/>
    </location>
</feature>
<dbReference type="EMBL" id="CP029189">
    <property type="protein sequence ID" value="QES54494.1"/>
    <property type="molecule type" value="Genomic_DNA"/>
</dbReference>
<evidence type="ECO:0000313" key="2">
    <source>
        <dbReference type="EMBL" id="QES54494.1"/>
    </source>
</evidence>
<sequence length="288" mass="30418">MNLTTPSSRACAGMAVLLLPLLSACSAGPAAPAETPGPTAAHRLADSKTLKLPLDDYLLTTADAGTLARGRDSLMQRCLTALGAPYTPKAQGSADIETNERRYGLADAELAKEHGYHVPDTDKRAEDYPTAVMPLVTGDVTTHNGVPVPQGGCAGEAQRELHEAELQDALNFPQKLNMESYVKSQKAPMVVKATAEWSSCMKESGHSYADPLAAINDKEFSAATPGSHEKEVALADVLCKQKVNLIGVWSDAESEYQRFLIESNANALTGPLAAKQKTMSAAKAATGP</sequence>
<keyword evidence="1" id="KW-0732">Signal</keyword>
<organism evidence="2 3">
    <name type="scientific">Streptomyces venezuelae</name>
    <dbReference type="NCBI Taxonomy" id="54571"/>
    <lineage>
        <taxon>Bacteria</taxon>
        <taxon>Bacillati</taxon>
        <taxon>Actinomycetota</taxon>
        <taxon>Actinomycetes</taxon>
        <taxon>Kitasatosporales</taxon>
        <taxon>Streptomycetaceae</taxon>
        <taxon>Streptomyces</taxon>
    </lineage>
</organism>
<reference evidence="2 3" key="1">
    <citation type="submission" date="2018-05" db="EMBL/GenBank/DDBJ databases">
        <title>Streptomyces venezuelae.</title>
        <authorList>
            <person name="Kim W."/>
            <person name="Lee N."/>
            <person name="Cho B.-K."/>
        </authorList>
    </citation>
    <scope>NUCLEOTIDE SEQUENCE [LARGE SCALE GENOMIC DNA]</scope>
    <source>
        <strain evidence="2 3">ATCC 21018</strain>
    </source>
</reference>
<protein>
    <recommendedName>
        <fullName evidence="4">Lipoprotein</fullName>
    </recommendedName>
</protein>
<name>A0A5P2DH56_STRVZ</name>
<proteinExistence type="predicted"/>
<evidence type="ECO:0000313" key="3">
    <source>
        <dbReference type="Proteomes" id="UP000324101"/>
    </source>
</evidence>
<accession>A0A5P2DH56</accession>
<evidence type="ECO:0000256" key="1">
    <source>
        <dbReference type="SAM" id="SignalP"/>
    </source>
</evidence>
<dbReference type="AlphaFoldDB" id="A0A5P2DH56"/>